<dbReference type="RefSeq" id="WP_249297739.1">
    <property type="nucleotide sequence ID" value="NZ_JACRSX010000006.1"/>
</dbReference>
<protein>
    <submittedName>
        <fullName evidence="2">Glycosyltransferase family 2 protein</fullName>
    </submittedName>
</protein>
<dbReference type="Proteomes" id="UP000606193">
    <property type="component" value="Unassembled WGS sequence"/>
</dbReference>
<dbReference type="EMBL" id="JACRSX010000006">
    <property type="protein sequence ID" value="MBC8562265.1"/>
    <property type="molecule type" value="Genomic_DNA"/>
</dbReference>
<organism evidence="2 3">
    <name type="scientific">Jutongia huaianensis</name>
    <dbReference type="NCBI Taxonomy" id="2763668"/>
    <lineage>
        <taxon>Bacteria</taxon>
        <taxon>Bacillati</taxon>
        <taxon>Bacillota</taxon>
        <taxon>Clostridia</taxon>
        <taxon>Lachnospirales</taxon>
        <taxon>Lachnospiraceae</taxon>
        <taxon>Jutongia</taxon>
    </lineage>
</organism>
<sequence>MERKEYFTFIVLHYNCFEETQECVDSILALEHSDCVKIVVMDNASVNDSLGRLQEMYQSNEQVYILHNEKNLGFSAGNNIAYDYAVKHWDSSFVVFANNDLLFRDREFIRKVRGEYEKSHFGILSPDVFHTTLKIHQSPIDENMVLPKNRVRRTILFNTLALWFYPLYYALLGKNSKDVALSVTDLSYRKNIAPMGACLIFSRELMDRKPVIFSPETYFYYEEYILSFWCRKNNVDIVFQPDIQVLHNHGKATKSLGDHRRVMKFRMKNILQAAKVYYRLLKEEDI</sequence>
<dbReference type="Pfam" id="PF00535">
    <property type="entry name" value="Glycos_transf_2"/>
    <property type="match status" value="1"/>
</dbReference>
<evidence type="ECO:0000259" key="1">
    <source>
        <dbReference type="Pfam" id="PF00535"/>
    </source>
</evidence>
<dbReference type="Gene3D" id="3.90.550.10">
    <property type="entry name" value="Spore Coat Polysaccharide Biosynthesis Protein SpsA, Chain A"/>
    <property type="match status" value="1"/>
</dbReference>
<dbReference type="SUPFAM" id="SSF53448">
    <property type="entry name" value="Nucleotide-diphospho-sugar transferases"/>
    <property type="match status" value="1"/>
</dbReference>
<dbReference type="PANTHER" id="PTHR43179">
    <property type="entry name" value="RHAMNOSYLTRANSFERASE WBBL"/>
    <property type="match status" value="1"/>
</dbReference>
<reference evidence="2 3" key="1">
    <citation type="submission" date="2020-08" db="EMBL/GenBank/DDBJ databases">
        <title>Genome public.</title>
        <authorList>
            <person name="Liu C."/>
            <person name="Sun Q."/>
        </authorList>
    </citation>
    <scope>NUCLEOTIDE SEQUENCE [LARGE SCALE GENOMIC DNA]</scope>
    <source>
        <strain evidence="2 3">NSJ-37</strain>
    </source>
</reference>
<gene>
    <name evidence="2" type="ORF">H8704_06430</name>
</gene>
<accession>A0ABR7N1P6</accession>
<feature type="domain" description="Glycosyltransferase 2-like" evidence="1">
    <location>
        <begin position="9"/>
        <end position="147"/>
    </location>
</feature>
<evidence type="ECO:0000313" key="2">
    <source>
        <dbReference type="EMBL" id="MBC8562265.1"/>
    </source>
</evidence>
<name>A0ABR7N1P6_9FIRM</name>
<dbReference type="InterPro" id="IPR029044">
    <property type="entry name" value="Nucleotide-diphossugar_trans"/>
</dbReference>
<proteinExistence type="predicted"/>
<dbReference type="PANTHER" id="PTHR43179:SF11">
    <property type="entry name" value="GLYCOSYL TRANSFERASE"/>
    <property type="match status" value="1"/>
</dbReference>
<evidence type="ECO:0000313" key="3">
    <source>
        <dbReference type="Proteomes" id="UP000606193"/>
    </source>
</evidence>
<dbReference type="InterPro" id="IPR001173">
    <property type="entry name" value="Glyco_trans_2-like"/>
</dbReference>
<comment type="caution">
    <text evidence="2">The sequence shown here is derived from an EMBL/GenBank/DDBJ whole genome shotgun (WGS) entry which is preliminary data.</text>
</comment>
<keyword evidence="3" id="KW-1185">Reference proteome</keyword>